<dbReference type="GO" id="GO:0016020">
    <property type="term" value="C:membrane"/>
    <property type="evidence" value="ECO:0007669"/>
    <property type="project" value="UniProtKB-SubCell"/>
</dbReference>
<evidence type="ECO:0000256" key="2">
    <source>
        <dbReference type="ARBA" id="ARBA00022692"/>
    </source>
</evidence>
<evidence type="ECO:0000256" key="5">
    <source>
        <dbReference type="SAM" id="Phobius"/>
    </source>
</evidence>
<dbReference type="InterPro" id="IPR020846">
    <property type="entry name" value="MFS_dom"/>
</dbReference>
<evidence type="ECO:0000313" key="7">
    <source>
        <dbReference type="EMBL" id="SCW62148.1"/>
    </source>
</evidence>
<dbReference type="InterPro" id="IPR036259">
    <property type="entry name" value="MFS_trans_sf"/>
</dbReference>
<feature type="transmembrane region" description="Helical" evidence="5">
    <location>
        <begin position="373"/>
        <end position="392"/>
    </location>
</feature>
<evidence type="ECO:0000256" key="4">
    <source>
        <dbReference type="ARBA" id="ARBA00023136"/>
    </source>
</evidence>
<feature type="transmembrane region" description="Helical" evidence="5">
    <location>
        <begin position="70"/>
        <end position="89"/>
    </location>
</feature>
<dbReference type="SUPFAM" id="SSF103473">
    <property type="entry name" value="MFS general substrate transporter"/>
    <property type="match status" value="1"/>
</dbReference>
<dbReference type="PRINTS" id="PR01035">
    <property type="entry name" value="TCRTETA"/>
</dbReference>
<dbReference type="GO" id="GO:0022857">
    <property type="term" value="F:transmembrane transporter activity"/>
    <property type="evidence" value="ECO:0007669"/>
    <property type="project" value="InterPro"/>
</dbReference>
<evidence type="ECO:0000313" key="8">
    <source>
        <dbReference type="Proteomes" id="UP000199150"/>
    </source>
</evidence>
<dbReference type="Gene3D" id="1.20.1250.20">
    <property type="entry name" value="MFS general substrate transporter like domains"/>
    <property type="match status" value="2"/>
</dbReference>
<dbReference type="EMBL" id="FMTS01000003">
    <property type="protein sequence ID" value="SCW62148.1"/>
    <property type="molecule type" value="Genomic_DNA"/>
</dbReference>
<feature type="domain" description="Major facilitator superfamily (MFS) profile" evidence="6">
    <location>
        <begin position="25"/>
        <end position="427"/>
    </location>
</feature>
<reference evidence="8" key="1">
    <citation type="submission" date="2016-10" db="EMBL/GenBank/DDBJ databases">
        <authorList>
            <person name="Varghese N."/>
            <person name="Submissions S."/>
        </authorList>
    </citation>
    <scope>NUCLEOTIDE SEQUENCE [LARGE SCALE GENOMIC DNA]</scope>
    <source>
        <strain evidence="8">CGMCC 1.3431</strain>
    </source>
</reference>
<keyword evidence="4 5" id="KW-0472">Membrane</keyword>
<dbReference type="InterPro" id="IPR011701">
    <property type="entry name" value="MFS"/>
</dbReference>
<comment type="subcellular location">
    <subcellularLocation>
        <location evidence="1">Membrane</location>
        <topology evidence="1">Multi-pass membrane protein</topology>
    </subcellularLocation>
</comment>
<organism evidence="7 8">
    <name type="scientific">Asticcacaulis taihuensis</name>
    <dbReference type="NCBI Taxonomy" id="260084"/>
    <lineage>
        <taxon>Bacteria</taxon>
        <taxon>Pseudomonadati</taxon>
        <taxon>Pseudomonadota</taxon>
        <taxon>Alphaproteobacteria</taxon>
        <taxon>Caulobacterales</taxon>
        <taxon>Caulobacteraceae</taxon>
        <taxon>Asticcacaulis</taxon>
    </lineage>
</organism>
<feature type="transmembrane region" description="Helical" evidence="5">
    <location>
        <begin position="336"/>
        <end position="361"/>
    </location>
</feature>
<dbReference type="Pfam" id="PF07690">
    <property type="entry name" value="MFS_1"/>
    <property type="match status" value="1"/>
</dbReference>
<dbReference type="PANTHER" id="PTHR23528:SF1">
    <property type="entry name" value="MAJOR FACILITATOR SUPERFAMILY (MFS) PROFILE DOMAIN-CONTAINING PROTEIN"/>
    <property type="match status" value="1"/>
</dbReference>
<feature type="transmembrane region" description="Helical" evidence="5">
    <location>
        <begin position="249"/>
        <end position="267"/>
    </location>
</feature>
<dbReference type="Proteomes" id="UP000199150">
    <property type="component" value="Unassembled WGS sequence"/>
</dbReference>
<dbReference type="PROSITE" id="PS50850">
    <property type="entry name" value="MFS"/>
    <property type="match status" value="1"/>
</dbReference>
<feature type="transmembrane region" description="Helical" evidence="5">
    <location>
        <begin position="404"/>
        <end position="423"/>
    </location>
</feature>
<dbReference type="OrthoDB" id="7584869at2"/>
<dbReference type="AlphaFoldDB" id="A0A1G4RZH5"/>
<feature type="transmembrane region" description="Helical" evidence="5">
    <location>
        <begin position="101"/>
        <end position="121"/>
    </location>
</feature>
<evidence type="ECO:0000256" key="3">
    <source>
        <dbReference type="ARBA" id="ARBA00022989"/>
    </source>
</evidence>
<dbReference type="RefSeq" id="WP_090647860.1">
    <property type="nucleotide sequence ID" value="NZ_CBCRYE010000001.1"/>
</dbReference>
<sequence length="427" mass="46106">MDQQPTLTEAPAVALSGIPHVEGGRRWLLLCSLFVCFFTLLALYCGVLAVLLPNQIATLDPAHKVENLGLMFFVTSIFSTLTTPIAGAFSDRTRSKWGRRTPWIVAGSVIGAITLASVAYMPTFWSITAMWVIAAIALNSMQPALTTVVADRFPEHARGTASGFVGAGMTAGGTVGMIVAGRLANNMPLAYAVFAGAIALCCIAFVILNHDTSSKGEPLAKFRAGDFLKGFWIDPKAYPDFWWAFAGRFTIYMGYQAIVTYLLYILQDYIGLGTDRANIVIGTVSAITFVCVMTSSFLSGVLSDWIKRRKPFVFAASLIMGAALVVPLFMPNLEGMYGYAALIGIGYGAFMSIDMALMTQVLPKDTGEAGKDLGLLTTAVNIPQIISPVMAAQLLKYFNTDYRMLFIAALVFVFAGSFFVLPIRSVK</sequence>
<feature type="transmembrane region" description="Helical" evidence="5">
    <location>
        <begin position="189"/>
        <end position="208"/>
    </location>
</feature>
<name>A0A1G4RZH5_9CAUL</name>
<gene>
    <name evidence="7" type="ORF">SAMN02927928_2283</name>
</gene>
<feature type="transmembrane region" description="Helical" evidence="5">
    <location>
        <begin position="161"/>
        <end position="183"/>
    </location>
</feature>
<dbReference type="PANTHER" id="PTHR23528">
    <property type="match status" value="1"/>
</dbReference>
<protein>
    <submittedName>
        <fullName evidence="7">Major Facilitator Superfamily protein</fullName>
    </submittedName>
</protein>
<keyword evidence="8" id="KW-1185">Reference proteome</keyword>
<keyword evidence="3 5" id="KW-1133">Transmembrane helix</keyword>
<proteinExistence type="predicted"/>
<feature type="transmembrane region" description="Helical" evidence="5">
    <location>
        <begin position="312"/>
        <end position="330"/>
    </location>
</feature>
<keyword evidence="2 5" id="KW-0812">Transmembrane</keyword>
<accession>A0A1G4RZH5</accession>
<evidence type="ECO:0000256" key="1">
    <source>
        <dbReference type="ARBA" id="ARBA00004141"/>
    </source>
</evidence>
<feature type="transmembrane region" description="Helical" evidence="5">
    <location>
        <begin position="27"/>
        <end position="50"/>
    </location>
</feature>
<dbReference type="InterPro" id="IPR001958">
    <property type="entry name" value="Tet-R_TetA/multi-R_MdtG-like"/>
</dbReference>
<dbReference type="STRING" id="260084.SAMN02927928_2283"/>
<evidence type="ECO:0000259" key="6">
    <source>
        <dbReference type="PROSITE" id="PS50850"/>
    </source>
</evidence>
<feature type="transmembrane region" description="Helical" evidence="5">
    <location>
        <begin position="279"/>
        <end position="300"/>
    </location>
</feature>